<reference evidence="3" key="2">
    <citation type="submission" date="2024-04" db="EMBL/GenBank/DDBJ databases">
        <authorList>
            <person name="Chen Y."/>
            <person name="Shah S."/>
            <person name="Dougan E. K."/>
            <person name="Thang M."/>
            <person name="Chan C."/>
        </authorList>
    </citation>
    <scope>NUCLEOTIDE SEQUENCE [LARGE SCALE GENOMIC DNA]</scope>
</reference>
<evidence type="ECO:0000313" key="3">
    <source>
        <dbReference type="EMBL" id="CAL1140655.1"/>
    </source>
</evidence>
<dbReference type="GO" id="GO:0034220">
    <property type="term" value="P:monoatomic ion transmembrane transport"/>
    <property type="evidence" value="ECO:0007669"/>
    <property type="project" value="UniProtKB-KW"/>
</dbReference>
<keyword evidence="1" id="KW-0812">Transmembrane</keyword>
<feature type="transmembrane region" description="Helical" evidence="1">
    <location>
        <begin position="67"/>
        <end position="88"/>
    </location>
</feature>
<proteinExistence type="predicted"/>
<evidence type="ECO:0000313" key="4">
    <source>
        <dbReference type="EMBL" id="CAL4774592.1"/>
    </source>
</evidence>
<keyword evidence="5" id="KW-1185">Reference proteome</keyword>
<feature type="transmembrane region" description="Helical" evidence="1">
    <location>
        <begin position="94"/>
        <end position="115"/>
    </location>
</feature>
<organism evidence="2">
    <name type="scientific">Cladocopium goreaui</name>
    <dbReference type="NCBI Taxonomy" id="2562237"/>
    <lineage>
        <taxon>Eukaryota</taxon>
        <taxon>Sar</taxon>
        <taxon>Alveolata</taxon>
        <taxon>Dinophyceae</taxon>
        <taxon>Suessiales</taxon>
        <taxon>Symbiodiniaceae</taxon>
        <taxon>Cladocopium</taxon>
    </lineage>
</organism>
<evidence type="ECO:0000256" key="1">
    <source>
        <dbReference type="SAM" id="Phobius"/>
    </source>
</evidence>
<sequence length="302" mass="33385">MAALVCGNDCAGIAWDFEVQQLTFGGGCWGGFFALGLALSITAATSNVDSWRMHLELTCLRLNTSKFFLVLDFALASIQCIHFCVRTYTASLSMVGFVLEAISALFCLCLMLPYWGFAHCEGIVSGVAWMFMDRAIPDALMIGAIASLPVTEHEGKKTWFAPSWLAAFHLLRTWGKLLRAYKINMEIFRNQIIDAIVSTAFKVYLLAMAMLSFENLGEPAIFQSFSQELGTGAELRGYCGLWRHGARDQSGCPGVRAVMDWAIRGKFCVGRISTIFAIYFGLAWLATVAYRSLQVCFGDLMD</sequence>
<evidence type="ECO:0000313" key="5">
    <source>
        <dbReference type="Proteomes" id="UP001152797"/>
    </source>
</evidence>
<comment type="caution">
    <text evidence="2">The sequence shown here is derived from an EMBL/GenBank/DDBJ whole genome shotgun (WGS) entry which is preliminary data.</text>
</comment>
<keyword evidence="4" id="KW-0813">Transport</keyword>
<keyword evidence="4" id="KW-0406">Ion transport</keyword>
<protein>
    <submittedName>
        <fullName evidence="4">Potassium channel domain-containing protein</fullName>
    </submittedName>
</protein>
<name>A0A9P1C9C0_9DINO</name>
<keyword evidence="1" id="KW-1133">Transmembrane helix</keyword>
<dbReference type="EMBL" id="CAMXCT020001150">
    <property type="protein sequence ID" value="CAL1140655.1"/>
    <property type="molecule type" value="Genomic_DNA"/>
</dbReference>
<dbReference type="EMBL" id="CAMXCT030001150">
    <property type="protein sequence ID" value="CAL4774592.1"/>
    <property type="molecule type" value="Genomic_DNA"/>
</dbReference>
<gene>
    <name evidence="2" type="ORF">C1SCF055_LOCUS14566</name>
</gene>
<feature type="transmembrane region" description="Helical" evidence="1">
    <location>
        <begin position="24"/>
        <end position="46"/>
    </location>
</feature>
<feature type="transmembrane region" description="Helical" evidence="1">
    <location>
        <begin position="269"/>
        <end position="290"/>
    </location>
</feature>
<evidence type="ECO:0000313" key="2">
    <source>
        <dbReference type="EMBL" id="CAI3987280.1"/>
    </source>
</evidence>
<accession>A0A9P1C9C0</accession>
<keyword evidence="4" id="KW-0407">Ion channel</keyword>
<dbReference type="EMBL" id="CAMXCT010001150">
    <property type="protein sequence ID" value="CAI3987280.1"/>
    <property type="molecule type" value="Genomic_DNA"/>
</dbReference>
<keyword evidence="1" id="KW-0472">Membrane</keyword>
<reference evidence="2" key="1">
    <citation type="submission" date="2022-10" db="EMBL/GenBank/DDBJ databases">
        <authorList>
            <person name="Chen Y."/>
            <person name="Dougan E. K."/>
            <person name="Chan C."/>
            <person name="Rhodes N."/>
            <person name="Thang M."/>
        </authorList>
    </citation>
    <scope>NUCLEOTIDE SEQUENCE</scope>
</reference>
<dbReference type="OrthoDB" id="10035564at2759"/>
<dbReference type="Proteomes" id="UP001152797">
    <property type="component" value="Unassembled WGS sequence"/>
</dbReference>
<dbReference type="AlphaFoldDB" id="A0A9P1C9C0"/>